<accession>A0A848CP94</accession>
<reference evidence="1 2" key="1">
    <citation type="submission" date="2020-04" db="EMBL/GenBank/DDBJ databases">
        <authorList>
            <person name="Hitch T.C.A."/>
            <person name="Wylensek D."/>
            <person name="Clavel T."/>
        </authorList>
    </citation>
    <scope>NUCLEOTIDE SEQUENCE [LARGE SCALE GENOMIC DNA]</scope>
    <source>
        <strain evidence="1 2">WB01_D5_05</strain>
    </source>
</reference>
<proteinExistence type="predicted"/>
<comment type="caution">
    <text evidence="1">The sequence shown here is derived from an EMBL/GenBank/DDBJ whole genome shotgun (WGS) entry which is preliminary data.</text>
</comment>
<protein>
    <submittedName>
        <fullName evidence="1">DUF1284 domain-containing protein</fullName>
    </submittedName>
</protein>
<gene>
    <name evidence="1" type="ORF">HF838_01045</name>
</gene>
<organism evidence="1 2">
    <name type="scientific">Aneurinibacillus aneurinilyticus</name>
    <name type="common">Bacillus aneurinolyticus</name>
    <dbReference type="NCBI Taxonomy" id="1391"/>
    <lineage>
        <taxon>Bacteria</taxon>
        <taxon>Bacillati</taxon>
        <taxon>Bacillota</taxon>
        <taxon>Bacilli</taxon>
        <taxon>Bacillales</taxon>
        <taxon>Paenibacillaceae</taxon>
        <taxon>Aneurinibacillus group</taxon>
        <taxon>Aneurinibacillus</taxon>
    </lineage>
</organism>
<evidence type="ECO:0000313" key="2">
    <source>
        <dbReference type="Proteomes" id="UP000561326"/>
    </source>
</evidence>
<name>A0A848CP94_ANEAE</name>
<dbReference type="Proteomes" id="UP000561326">
    <property type="component" value="Unassembled WGS sequence"/>
</dbReference>
<dbReference type="InterPro" id="IPR009702">
    <property type="entry name" value="DUF1284"/>
</dbReference>
<dbReference type="Pfam" id="PF06935">
    <property type="entry name" value="DUF1284"/>
    <property type="match status" value="1"/>
</dbReference>
<evidence type="ECO:0000313" key="1">
    <source>
        <dbReference type="EMBL" id="NME96831.1"/>
    </source>
</evidence>
<dbReference type="AlphaFoldDB" id="A0A848CP94"/>
<dbReference type="EMBL" id="JABAGO010000001">
    <property type="protein sequence ID" value="NME96831.1"/>
    <property type="molecule type" value="Genomic_DNA"/>
</dbReference>
<sequence length="144" mass="16473">MEIRKLRGHHLLCVHGFQGMGYSPSFVEKMSEIVQQIRDPESDIWLEITIGFDEACSACPHRGEMKCEADEDSDTHVKQMDARVIYHLDLESDATYRKKWLVRRTASMVRPDDLDELCAGCSWLSYGVCKEGIRKLRAAHGISE</sequence>